<dbReference type="PANTHER" id="PTHR36851:SF1">
    <property type="entry name" value="GLYCO_TRANS_2-LIKE DOMAIN-CONTAINING PROTEIN"/>
    <property type="match status" value="1"/>
</dbReference>
<keyword evidence="1" id="KW-0472">Membrane</keyword>
<name>A0A2H0V9L5_9BACT</name>
<accession>A0A2H0V9L5</accession>
<evidence type="ECO:0000259" key="2">
    <source>
        <dbReference type="Pfam" id="PF13632"/>
    </source>
</evidence>
<comment type="caution">
    <text evidence="3">The sequence shown here is derived from an EMBL/GenBank/DDBJ whole genome shotgun (WGS) entry which is preliminary data.</text>
</comment>
<evidence type="ECO:0000256" key="1">
    <source>
        <dbReference type="SAM" id="Phobius"/>
    </source>
</evidence>
<proteinExistence type="predicted"/>
<dbReference type="InterPro" id="IPR029044">
    <property type="entry name" value="Nucleotide-diphossugar_trans"/>
</dbReference>
<dbReference type="EMBL" id="PFAL01000008">
    <property type="protein sequence ID" value="PIR95794.1"/>
    <property type="molecule type" value="Genomic_DNA"/>
</dbReference>
<dbReference type="Pfam" id="PF13632">
    <property type="entry name" value="Glyco_trans_2_3"/>
    <property type="match status" value="1"/>
</dbReference>
<feature type="transmembrane region" description="Helical" evidence="1">
    <location>
        <begin position="412"/>
        <end position="434"/>
    </location>
</feature>
<gene>
    <name evidence="3" type="ORF">COT93_00685</name>
</gene>
<sequence>MSENIEYLKIGKASDLTGRDYKIYRLLEILPGFLSIGSLILLAVLSYFQPIWVAYFVIAFDVYWLLLVIYMAIFLITSYRQLQIGLKVDWHQKCEELKGGILPDNIAADSLARQGVDYNEIWQLIVLPNYNESEDILRTALASLVTDGFPTQQMIVVLAMEERAGEEAKIKAARMEQEFAGRFGRFLITWHPDALTGEIKGKGANQAWAANIVKKEIIDKEKLDYKKILVSVFDIDTVVRAGYFFALTYKFLTVSDPYHTSYQPVPVYHNNIWRAPFFSRVAATSNTFWQMIMQIRQESLVTYSSHSMTWFALNEIGFWGTKNVSEDSRIFWHCLMYYNGHYQVEPIHYDVSMDVTHDESYLKTARSLYKQQRRWAWGGENIPYLLFNAGKRWQHPNLDKGRIIGHIMIQIYGFHAWATNALIIAVIGWLPLFLGGDRFNSTVLSGNLPAVTQTLMSVAMVGLVLSAVVSALLLPPKPAQYKFWKKILMTLEWIAVPITIVIFGAVPCLEAQIRLMFGKYMGFWVTPKSR</sequence>
<dbReference type="InterPro" id="IPR001173">
    <property type="entry name" value="Glyco_trans_2-like"/>
</dbReference>
<feature type="transmembrane region" description="Helical" evidence="1">
    <location>
        <begin position="454"/>
        <end position="475"/>
    </location>
</feature>
<dbReference type="AlphaFoldDB" id="A0A2H0V9L5"/>
<dbReference type="Gene3D" id="3.90.550.10">
    <property type="entry name" value="Spore Coat Polysaccharide Biosynthesis Protein SpsA, Chain A"/>
    <property type="match status" value="1"/>
</dbReference>
<dbReference type="Proteomes" id="UP000229972">
    <property type="component" value="Unassembled WGS sequence"/>
</dbReference>
<keyword evidence="1" id="KW-0812">Transmembrane</keyword>
<evidence type="ECO:0000313" key="3">
    <source>
        <dbReference type="EMBL" id="PIR95794.1"/>
    </source>
</evidence>
<organism evidence="3 4">
    <name type="scientific">Candidatus Falkowbacteria bacterium CG10_big_fil_rev_8_21_14_0_10_37_18</name>
    <dbReference type="NCBI Taxonomy" id="1974562"/>
    <lineage>
        <taxon>Bacteria</taxon>
        <taxon>Candidatus Falkowiibacteriota</taxon>
    </lineage>
</organism>
<feature type="domain" description="Glycosyltransferase 2-like" evidence="2">
    <location>
        <begin position="230"/>
        <end position="428"/>
    </location>
</feature>
<reference evidence="4" key="1">
    <citation type="submission" date="2017-09" db="EMBL/GenBank/DDBJ databases">
        <title>Depth-based differentiation of microbial function through sediment-hosted aquifers and enrichment of novel symbionts in the deep terrestrial subsurface.</title>
        <authorList>
            <person name="Probst A.J."/>
            <person name="Ladd B."/>
            <person name="Jarett J.K."/>
            <person name="Geller-Mcgrath D.E."/>
            <person name="Sieber C.M.K."/>
            <person name="Emerson J.B."/>
            <person name="Anantharaman K."/>
            <person name="Thomas B.C."/>
            <person name="Malmstrom R."/>
            <person name="Stieglmeier M."/>
            <person name="Klingl A."/>
            <person name="Woyke T."/>
            <person name="Ryan C.M."/>
            <person name="Banfield J.F."/>
        </authorList>
    </citation>
    <scope>NUCLEOTIDE SEQUENCE [LARGE SCALE GENOMIC DNA]</scope>
</reference>
<feature type="transmembrane region" description="Helical" evidence="1">
    <location>
        <begin position="54"/>
        <end position="77"/>
    </location>
</feature>
<keyword evidence="1" id="KW-1133">Transmembrane helix</keyword>
<protein>
    <recommendedName>
        <fullName evidence="2">Glycosyltransferase 2-like domain-containing protein</fullName>
    </recommendedName>
</protein>
<feature type="transmembrane region" description="Helical" evidence="1">
    <location>
        <begin position="29"/>
        <end position="48"/>
    </location>
</feature>
<dbReference type="PANTHER" id="PTHR36851">
    <property type="entry name" value="UNNAMED PRODUCT"/>
    <property type="match status" value="1"/>
</dbReference>
<evidence type="ECO:0000313" key="4">
    <source>
        <dbReference type="Proteomes" id="UP000229972"/>
    </source>
</evidence>
<feature type="transmembrane region" description="Helical" evidence="1">
    <location>
        <begin position="487"/>
        <end position="506"/>
    </location>
</feature>